<sequence>MVLAGWIVVLLLGFGAAGYGLGTDFLDYRSYRVPGVAMSPTVKPGDSAVVRVRHGEVVHRGDLVVFDRGAFAHADSAGSSALRVVAVGGDVVACCTDGRLVVDGEPITETYLSQDAYAHDPHATTPYLTRLHEGTVFVLGDERGRARDSRVLGVVPLSAVTGFVVGTGSVLHPSPLARTNAFTDAGLPGTPYADETLTGVRWWVLGGAALSAAGLTGLIVAAVRSAGRRRTAAAGPPAR</sequence>
<dbReference type="InterPro" id="IPR036286">
    <property type="entry name" value="LexA/Signal_pep-like_sf"/>
</dbReference>
<dbReference type="AlphaFoldDB" id="A0A3R9FMJ3"/>
<dbReference type="OrthoDB" id="7830750at2"/>
<keyword evidence="3" id="KW-0645">Protease</keyword>
<name>A0A3R9FMJ3_9PSEU</name>
<comment type="subcellular location">
    <subcellularLocation>
        <location evidence="1">Cell membrane</location>
        <topology evidence="1">Single-pass type II membrane protein</topology>
    </subcellularLocation>
    <subcellularLocation>
        <location evidence="3">Membrane</location>
        <topology evidence="3">Single-pass type II membrane protein</topology>
    </subcellularLocation>
</comment>
<dbReference type="PANTHER" id="PTHR43390:SF1">
    <property type="entry name" value="CHLOROPLAST PROCESSING PEPTIDASE"/>
    <property type="match status" value="1"/>
</dbReference>
<keyword evidence="3 5" id="KW-0378">Hydrolase</keyword>
<organism evidence="5 6">
    <name type="scientific">Amycolatopsis eburnea</name>
    <dbReference type="NCBI Taxonomy" id="2267691"/>
    <lineage>
        <taxon>Bacteria</taxon>
        <taxon>Bacillati</taxon>
        <taxon>Actinomycetota</taxon>
        <taxon>Actinomycetes</taxon>
        <taxon>Pseudonocardiales</taxon>
        <taxon>Pseudonocardiaceae</taxon>
        <taxon>Amycolatopsis</taxon>
    </lineage>
</organism>
<feature type="domain" description="Peptidase S26" evidence="4">
    <location>
        <begin position="21"/>
        <end position="164"/>
    </location>
</feature>
<dbReference type="Proteomes" id="UP000267081">
    <property type="component" value="Unassembled WGS sequence"/>
</dbReference>
<dbReference type="PRINTS" id="PR00727">
    <property type="entry name" value="LEADERPTASE"/>
</dbReference>
<feature type="transmembrane region" description="Helical" evidence="3">
    <location>
        <begin position="202"/>
        <end position="223"/>
    </location>
</feature>
<protein>
    <recommendedName>
        <fullName evidence="3">Signal peptidase I</fullName>
        <ecNumber evidence="3">3.4.21.89</ecNumber>
    </recommendedName>
</protein>
<evidence type="ECO:0000313" key="6">
    <source>
        <dbReference type="Proteomes" id="UP000267081"/>
    </source>
</evidence>
<evidence type="ECO:0000313" key="5">
    <source>
        <dbReference type="EMBL" id="RSD17329.1"/>
    </source>
</evidence>
<dbReference type="GO" id="GO:0005886">
    <property type="term" value="C:plasma membrane"/>
    <property type="evidence" value="ECO:0007669"/>
    <property type="project" value="UniProtKB-SubCell"/>
</dbReference>
<reference evidence="5 6" key="1">
    <citation type="submission" date="2018-12" db="EMBL/GenBank/DDBJ databases">
        <title>Amycolatopsis eburnea sp. nov. actinomycete associate with arbuscular mycorrhiza fungal spore.</title>
        <authorList>
            <person name="Lumyong S."/>
            <person name="Chaiya L."/>
        </authorList>
    </citation>
    <scope>NUCLEOTIDE SEQUENCE [LARGE SCALE GENOMIC DNA]</scope>
    <source>
        <strain evidence="5 6">GLM-1</strain>
    </source>
</reference>
<comment type="similarity">
    <text evidence="2 3">Belongs to the peptidase S26 family.</text>
</comment>
<keyword evidence="3" id="KW-0472">Membrane</keyword>
<dbReference type="InterPro" id="IPR000223">
    <property type="entry name" value="Pept_S26A_signal_pept_1"/>
</dbReference>
<gene>
    <name evidence="5" type="primary">lepB</name>
    <name evidence="5" type="ORF">EIY87_20900</name>
</gene>
<keyword evidence="3" id="KW-0812">Transmembrane</keyword>
<keyword evidence="6" id="KW-1185">Reference proteome</keyword>
<accession>A0A3R9FMJ3</accession>
<dbReference type="GO" id="GO:0006465">
    <property type="term" value="P:signal peptide processing"/>
    <property type="evidence" value="ECO:0007669"/>
    <property type="project" value="InterPro"/>
</dbReference>
<comment type="catalytic activity">
    <reaction evidence="3">
        <text>Cleavage of hydrophobic, N-terminal signal or leader sequences from secreted and periplasmic proteins.</text>
        <dbReference type="EC" id="3.4.21.89"/>
    </reaction>
</comment>
<dbReference type="EC" id="3.4.21.89" evidence="3"/>
<dbReference type="SUPFAM" id="SSF51306">
    <property type="entry name" value="LexA/Signal peptidase"/>
    <property type="match status" value="1"/>
</dbReference>
<evidence type="ECO:0000256" key="1">
    <source>
        <dbReference type="ARBA" id="ARBA00004401"/>
    </source>
</evidence>
<evidence type="ECO:0000259" key="4">
    <source>
        <dbReference type="Pfam" id="PF10502"/>
    </source>
</evidence>
<keyword evidence="3" id="KW-1133">Transmembrane helix</keyword>
<dbReference type="CDD" id="cd06530">
    <property type="entry name" value="S26_SPase_I"/>
    <property type="match status" value="1"/>
</dbReference>
<dbReference type="InterPro" id="IPR019533">
    <property type="entry name" value="Peptidase_S26"/>
</dbReference>
<dbReference type="EMBL" id="RSEC01000046">
    <property type="protein sequence ID" value="RSD17329.1"/>
    <property type="molecule type" value="Genomic_DNA"/>
</dbReference>
<dbReference type="NCBIfam" id="TIGR02227">
    <property type="entry name" value="sigpep_I_bact"/>
    <property type="match status" value="1"/>
</dbReference>
<comment type="caution">
    <text evidence="5">The sequence shown here is derived from an EMBL/GenBank/DDBJ whole genome shotgun (WGS) entry which is preliminary data.</text>
</comment>
<dbReference type="Gene3D" id="2.10.109.10">
    <property type="entry name" value="Umud Fragment, subunit A"/>
    <property type="match status" value="1"/>
</dbReference>
<evidence type="ECO:0000256" key="2">
    <source>
        <dbReference type="ARBA" id="ARBA00009370"/>
    </source>
</evidence>
<dbReference type="GO" id="GO:0004252">
    <property type="term" value="F:serine-type endopeptidase activity"/>
    <property type="evidence" value="ECO:0007669"/>
    <property type="project" value="InterPro"/>
</dbReference>
<dbReference type="Pfam" id="PF10502">
    <property type="entry name" value="Peptidase_S26"/>
    <property type="match status" value="1"/>
</dbReference>
<dbReference type="PANTHER" id="PTHR43390">
    <property type="entry name" value="SIGNAL PEPTIDASE I"/>
    <property type="match status" value="1"/>
</dbReference>
<dbReference type="GO" id="GO:0009003">
    <property type="term" value="F:signal peptidase activity"/>
    <property type="evidence" value="ECO:0007669"/>
    <property type="project" value="UniProtKB-EC"/>
</dbReference>
<evidence type="ECO:0000256" key="3">
    <source>
        <dbReference type="RuleBase" id="RU362042"/>
    </source>
</evidence>
<proteinExistence type="inferred from homology"/>